<dbReference type="Proteomes" id="UP000728185">
    <property type="component" value="Unassembled WGS sequence"/>
</dbReference>
<dbReference type="EMBL" id="LUCM01002694">
    <property type="protein sequence ID" value="KAA0196975.1"/>
    <property type="molecule type" value="Genomic_DNA"/>
</dbReference>
<protein>
    <submittedName>
        <fullName evidence="1">Uncharacterized protein</fullName>
    </submittedName>
</protein>
<keyword evidence="2" id="KW-1185">Reference proteome</keyword>
<sequence length="71" mass="7884">MPASGTDHSCDTAPDVASNAPQLFSLASEELSLSDVEPDNRATCQYYERFVARYRSLLVQRRCRGLSPSFV</sequence>
<evidence type="ECO:0000313" key="1">
    <source>
        <dbReference type="EMBL" id="KAA0196975.1"/>
    </source>
</evidence>
<organism evidence="1 2">
    <name type="scientific">Fasciolopsis buskii</name>
    <dbReference type="NCBI Taxonomy" id="27845"/>
    <lineage>
        <taxon>Eukaryota</taxon>
        <taxon>Metazoa</taxon>
        <taxon>Spiralia</taxon>
        <taxon>Lophotrochozoa</taxon>
        <taxon>Platyhelminthes</taxon>
        <taxon>Trematoda</taxon>
        <taxon>Digenea</taxon>
        <taxon>Plagiorchiida</taxon>
        <taxon>Echinostomata</taxon>
        <taxon>Echinostomatoidea</taxon>
        <taxon>Fasciolidae</taxon>
        <taxon>Fasciolopsis</taxon>
    </lineage>
</organism>
<gene>
    <name evidence="1" type="ORF">FBUS_03613</name>
</gene>
<accession>A0A8E0S3H0</accession>
<evidence type="ECO:0000313" key="2">
    <source>
        <dbReference type="Proteomes" id="UP000728185"/>
    </source>
</evidence>
<reference evidence="1" key="1">
    <citation type="submission" date="2019-05" db="EMBL/GenBank/DDBJ databases">
        <title>Annotation for the trematode Fasciolopsis buski.</title>
        <authorList>
            <person name="Choi Y.-J."/>
        </authorList>
    </citation>
    <scope>NUCLEOTIDE SEQUENCE</scope>
    <source>
        <strain evidence="1">HT</strain>
        <tissue evidence="1">Whole worm</tissue>
    </source>
</reference>
<name>A0A8E0S3H0_9TREM</name>
<comment type="caution">
    <text evidence="1">The sequence shown here is derived from an EMBL/GenBank/DDBJ whole genome shotgun (WGS) entry which is preliminary data.</text>
</comment>
<proteinExistence type="predicted"/>
<dbReference type="AlphaFoldDB" id="A0A8E0S3H0"/>